<dbReference type="PANTHER" id="PTHR15574:SF43">
    <property type="entry name" value="DDB1- AND CUL4-ASSOCIATED FACTOR 5"/>
    <property type="match status" value="1"/>
</dbReference>
<dbReference type="AlphaFoldDB" id="A0A7J7KJ90"/>
<feature type="compositionally biased region" description="Polar residues" evidence="4">
    <location>
        <begin position="667"/>
        <end position="677"/>
    </location>
</feature>
<evidence type="ECO:0000256" key="3">
    <source>
        <dbReference type="PROSITE-ProRule" id="PRU00221"/>
    </source>
</evidence>
<feature type="region of interest" description="Disordered" evidence="4">
    <location>
        <begin position="578"/>
        <end position="599"/>
    </location>
</feature>
<protein>
    <submittedName>
        <fullName evidence="5">DCAF5</fullName>
    </submittedName>
</protein>
<evidence type="ECO:0000313" key="6">
    <source>
        <dbReference type="Proteomes" id="UP000593567"/>
    </source>
</evidence>
<evidence type="ECO:0000256" key="2">
    <source>
        <dbReference type="ARBA" id="ARBA00022737"/>
    </source>
</evidence>
<keyword evidence="2" id="KW-0677">Repeat</keyword>
<feature type="compositionally biased region" description="Low complexity" evidence="4">
    <location>
        <begin position="433"/>
        <end position="448"/>
    </location>
</feature>
<evidence type="ECO:0000256" key="1">
    <source>
        <dbReference type="ARBA" id="ARBA00022574"/>
    </source>
</evidence>
<dbReference type="GO" id="GO:0080008">
    <property type="term" value="C:Cul4-RING E3 ubiquitin ligase complex"/>
    <property type="evidence" value="ECO:0007669"/>
    <property type="project" value="TreeGrafter"/>
</dbReference>
<feature type="region of interest" description="Disordered" evidence="4">
    <location>
        <begin position="630"/>
        <end position="703"/>
    </location>
</feature>
<dbReference type="Proteomes" id="UP000593567">
    <property type="component" value="Unassembled WGS sequence"/>
</dbReference>
<dbReference type="PROSITE" id="PS50082">
    <property type="entry name" value="WD_REPEATS_2"/>
    <property type="match status" value="3"/>
</dbReference>
<dbReference type="Pfam" id="PF00400">
    <property type="entry name" value="WD40"/>
    <property type="match status" value="4"/>
</dbReference>
<dbReference type="InterPro" id="IPR015943">
    <property type="entry name" value="WD40/YVTN_repeat-like_dom_sf"/>
</dbReference>
<feature type="compositionally biased region" description="Basic and acidic residues" evidence="4">
    <location>
        <begin position="630"/>
        <end position="641"/>
    </location>
</feature>
<feature type="repeat" description="WD" evidence="3">
    <location>
        <begin position="40"/>
        <end position="81"/>
    </location>
</feature>
<dbReference type="Gene3D" id="2.130.10.10">
    <property type="entry name" value="YVTN repeat-like/Quinoprotein amine dehydrogenase"/>
    <property type="match status" value="2"/>
</dbReference>
<proteinExistence type="predicted"/>
<sequence length="703" mass="78725">MSLYLNYLDDQSRSSNSCSPKTNFRRSAFEEAQSFYSSDLKAHFGCVNAIEFSNNQLLLASGGDDKRVLVWSVSKALTTAVTHKVPHKMASEHNSNIFCLTFNITDSCLISAGNDGCIIVHDLASGRPRNTYLCTEAIHCLSSDPLNDFVFAATSHEGNALVYDSRCHSESLTFGDTEEPMYSVQYNPSAPRYLATVSSRHTPRLWDIRNTSRPVLEYKYSSGKYNGMSLSFNDRGDRLLLIGRWNPPLVYDVTRTTPIHEFHASGYYSACTIKSCCWAGPGNEYIATGSDDFNVYLWKVPDESSFQNYQVKVASKVLKGHRSVVNQVRYNDEYNLLVSSGVEKIVKAWSPFSIAHVDDQKWSERFVYSHEEYLRFTRAAGGLMSHNYAMECMEEDSRMIAFFDSLVQRQLEANLSESESEESTQRLYDYEISSSADSSTNSSARQSANENAVLSSDSEEVAEMSPFTSAFAASVLQDGEVTPEVVSSQTPSTQPKTQVTMSELIRKKKEQDLANSLALAKRKLKRQKRKAELLESRTEDTDSDSDVNLTASQRKAQRRRREKMKRILTRIGVRELRSQSRENEAVTTTAIPDTAPVDVNERLSELRGSWSSRSTTPALSVLKQLRQSGDWESREFGEKHNTGSRQQSGGSSSHSSSMTSRNDVNVGASTSEHTSNTSLFKSRSKKRNSNMKIKSYASSDTEG</sequence>
<dbReference type="OrthoDB" id="5573735at2759"/>
<feature type="compositionally biased region" description="Basic and acidic residues" evidence="4">
    <location>
        <begin position="531"/>
        <end position="540"/>
    </location>
</feature>
<feature type="repeat" description="WD" evidence="3">
    <location>
        <begin position="318"/>
        <end position="350"/>
    </location>
</feature>
<organism evidence="5 6">
    <name type="scientific">Bugula neritina</name>
    <name type="common">Brown bryozoan</name>
    <name type="synonym">Sertularia neritina</name>
    <dbReference type="NCBI Taxonomy" id="10212"/>
    <lineage>
        <taxon>Eukaryota</taxon>
        <taxon>Metazoa</taxon>
        <taxon>Spiralia</taxon>
        <taxon>Lophotrochozoa</taxon>
        <taxon>Bryozoa</taxon>
        <taxon>Gymnolaemata</taxon>
        <taxon>Cheilostomatida</taxon>
        <taxon>Flustrina</taxon>
        <taxon>Buguloidea</taxon>
        <taxon>Bugulidae</taxon>
        <taxon>Bugula</taxon>
    </lineage>
</organism>
<dbReference type="EMBL" id="VXIV02000533">
    <property type="protein sequence ID" value="KAF6037668.1"/>
    <property type="molecule type" value="Genomic_DNA"/>
</dbReference>
<evidence type="ECO:0000313" key="5">
    <source>
        <dbReference type="EMBL" id="KAF6037668.1"/>
    </source>
</evidence>
<dbReference type="GO" id="GO:0045717">
    <property type="term" value="P:negative regulation of fatty acid biosynthetic process"/>
    <property type="evidence" value="ECO:0007669"/>
    <property type="project" value="TreeGrafter"/>
</dbReference>
<dbReference type="PANTHER" id="PTHR15574">
    <property type="entry name" value="WD REPEAT DOMAIN-CONTAINING FAMILY"/>
    <property type="match status" value="1"/>
</dbReference>
<feature type="compositionally biased region" description="Low complexity" evidence="4">
    <location>
        <begin position="643"/>
        <end position="661"/>
    </location>
</feature>
<dbReference type="GO" id="GO:0005737">
    <property type="term" value="C:cytoplasm"/>
    <property type="evidence" value="ECO:0007669"/>
    <property type="project" value="TreeGrafter"/>
</dbReference>
<keyword evidence="1 3" id="KW-0853">WD repeat</keyword>
<comment type="caution">
    <text evidence="5">The sequence shown here is derived from an EMBL/GenBank/DDBJ whole genome shotgun (WGS) entry which is preliminary data.</text>
</comment>
<dbReference type="PROSITE" id="PS50294">
    <property type="entry name" value="WD_REPEATS_REGION"/>
    <property type="match status" value="2"/>
</dbReference>
<name>A0A7J7KJ90_BUGNE</name>
<feature type="region of interest" description="Disordered" evidence="4">
    <location>
        <begin position="531"/>
        <end position="563"/>
    </location>
</feature>
<dbReference type="InterPro" id="IPR045151">
    <property type="entry name" value="DCAF8"/>
</dbReference>
<dbReference type="SUPFAM" id="SSF50978">
    <property type="entry name" value="WD40 repeat-like"/>
    <property type="match status" value="1"/>
</dbReference>
<feature type="repeat" description="WD" evidence="3">
    <location>
        <begin position="90"/>
        <end position="131"/>
    </location>
</feature>
<dbReference type="SMART" id="SM00320">
    <property type="entry name" value="WD40"/>
    <property type="match status" value="6"/>
</dbReference>
<keyword evidence="6" id="KW-1185">Reference proteome</keyword>
<accession>A0A7J7KJ90</accession>
<gene>
    <name evidence="5" type="ORF">EB796_004030</name>
</gene>
<dbReference type="InterPro" id="IPR036322">
    <property type="entry name" value="WD40_repeat_dom_sf"/>
</dbReference>
<dbReference type="InterPro" id="IPR001680">
    <property type="entry name" value="WD40_rpt"/>
</dbReference>
<evidence type="ECO:0000256" key="4">
    <source>
        <dbReference type="SAM" id="MobiDB-lite"/>
    </source>
</evidence>
<feature type="region of interest" description="Disordered" evidence="4">
    <location>
        <begin position="433"/>
        <end position="460"/>
    </location>
</feature>
<reference evidence="5" key="1">
    <citation type="submission" date="2020-06" db="EMBL/GenBank/DDBJ databases">
        <title>Draft genome of Bugula neritina, a colonial animal packing powerful symbionts and potential medicines.</title>
        <authorList>
            <person name="Rayko M."/>
        </authorList>
    </citation>
    <scope>NUCLEOTIDE SEQUENCE [LARGE SCALE GENOMIC DNA]</scope>
    <source>
        <strain evidence="5">Kwan_BN1</strain>
    </source>
</reference>